<feature type="non-terminal residue" evidence="1">
    <location>
        <position position="1"/>
    </location>
</feature>
<proteinExistence type="predicted"/>
<reference evidence="1 2" key="1">
    <citation type="journal article" date="2018" name="Front. Plant Sci.">
        <title>Red Clover (Trifolium pratense) and Zigzag Clover (T. medium) - A Picture of Genomic Similarities and Differences.</title>
        <authorList>
            <person name="Dluhosova J."/>
            <person name="Istvanek J."/>
            <person name="Nedelnik J."/>
            <person name="Repkova J."/>
        </authorList>
    </citation>
    <scope>NUCLEOTIDE SEQUENCE [LARGE SCALE GENOMIC DNA]</scope>
    <source>
        <strain evidence="2">cv. 10/8</strain>
        <tissue evidence="1">Leaf</tissue>
    </source>
</reference>
<comment type="caution">
    <text evidence="1">The sequence shown here is derived from an EMBL/GenBank/DDBJ whole genome shotgun (WGS) entry which is preliminary data.</text>
</comment>
<feature type="non-terminal residue" evidence="1">
    <location>
        <position position="57"/>
    </location>
</feature>
<evidence type="ECO:0000313" key="1">
    <source>
        <dbReference type="EMBL" id="MCI80058.1"/>
    </source>
</evidence>
<name>A0A392UVL1_9FABA</name>
<protein>
    <submittedName>
        <fullName evidence="1">Uncharacterized protein</fullName>
    </submittedName>
</protein>
<dbReference type="EMBL" id="LXQA010986974">
    <property type="protein sequence ID" value="MCI80058.1"/>
    <property type="molecule type" value="Genomic_DNA"/>
</dbReference>
<dbReference type="Proteomes" id="UP000265520">
    <property type="component" value="Unassembled WGS sequence"/>
</dbReference>
<organism evidence="1 2">
    <name type="scientific">Trifolium medium</name>
    <dbReference type="NCBI Taxonomy" id="97028"/>
    <lineage>
        <taxon>Eukaryota</taxon>
        <taxon>Viridiplantae</taxon>
        <taxon>Streptophyta</taxon>
        <taxon>Embryophyta</taxon>
        <taxon>Tracheophyta</taxon>
        <taxon>Spermatophyta</taxon>
        <taxon>Magnoliopsida</taxon>
        <taxon>eudicotyledons</taxon>
        <taxon>Gunneridae</taxon>
        <taxon>Pentapetalae</taxon>
        <taxon>rosids</taxon>
        <taxon>fabids</taxon>
        <taxon>Fabales</taxon>
        <taxon>Fabaceae</taxon>
        <taxon>Papilionoideae</taxon>
        <taxon>50 kb inversion clade</taxon>
        <taxon>NPAAA clade</taxon>
        <taxon>Hologalegina</taxon>
        <taxon>IRL clade</taxon>
        <taxon>Trifolieae</taxon>
        <taxon>Trifolium</taxon>
    </lineage>
</organism>
<dbReference type="AlphaFoldDB" id="A0A392UVL1"/>
<sequence length="57" mass="6402">IWTLFRRIVAVFRRVWWFGADSEVWCDFGVAVVSFVWSGGGGGWRFWCCGGGLEGLG</sequence>
<evidence type="ECO:0000313" key="2">
    <source>
        <dbReference type="Proteomes" id="UP000265520"/>
    </source>
</evidence>
<keyword evidence="2" id="KW-1185">Reference proteome</keyword>
<accession>A0A392UVL1</accession>